<keyword evidence="3" id="KW-0564">Palmitate</keyword>
<dbReference type="KEGG" id="kus:B9G99_00465"/>
<evidence type="ECO:0000256" key="6">
    <source>
        <dbReference type="HAMAP-Rule" id="MF_01186"/>
    </source>
</evidence>
<dbReference type="GO" id="GO:0015920">
    <property type="term" value="P:lipopolysaccharide transport"/>
    <property type="evidence" value="ECO:0007669"/>
    <property type="project" value="TreeGrafter"/>
</dbReference>
<keyword evidence="5" id="KW-0449">Lipoprotein</keyword>
<protein>
    <recommendedName>
        <fullName evidence="6">LPS-assembly lipoprotein LptE</fullName>
    </recommendedName>
</protein>
<keyword evidence="1" id="KW-0732">Signal</keyword>
<dbReference type="GO" id="GO:0043165">
    <property type="term" value="P:Gram-negative-bacterium-type cell outer membrane assembly"/>
    <property type="evidence" value="ECO:0007669"/>
    <property type="project" value="UniProtKB-UniRule"/>
</dbReference>
<dbReference type="AlphaFoldDB" id="A0A2Z2H8G4"/>
<feature type="region of interest" description="Disordered" evidence="7">
    <location>
        <begin position="1"/>
        <end position="20"/>
    </location>
</feature>
<name>A0A2Z2H8G4_9GAMM</name>
<evidence type="ECO:0000256" key="1">
    <source>
        <dbReference type="ARBA" id="ARBA00022729"/>
    </source>
</evidence>
<dbReference type="Pfam" id="PF04390">
    <property type="entry name" value="LptE"/>
    <property type="match status" value="1"/>
</dbReference>
<proteinExistence type="inferred from homology"/>
<dbReference type="PANTHER" id="PTHR38098">
    <property type="entry name" value="LPS-ASSEMBLY LIPOPROTEIN LPTE"/>
    <property type="match status" value="1"/>
</dbReference>
<accession>A0A2Z2H8G4</accession>
<keyword evidence="10" id="KW-1185">Reference proteome</keyword>
<dbReference type="GO" id="GO:1990351">
    <property type="term" value="C:transporter complex"/>
    <property type="evidence" value="ECO:0007669"/>
    <property type="project" value="TreeGrafter"/>
</dbReference>
<dbReference type="EMBL" id="CP021323">
    <property type="protein sequence ID" value="ARS51560.1"/>
    <property type="molecule type" value="Genomic_DNA"/>
</dbReference>
<dbReference type="Gene3D" id="3.30.160.150">
    <property type="entry name" value="Lipoprotein like domain"/>
    <property type="match status" value="1"/>
</dbReference>
<comment type="similarity">
    <text evidence="6">Belongs to the LptE lipoprotein family.</text>
</comment>
<evidence type="ECO:0000256" key="5">
    <source>
        <dbReference type="ARBA" id="ARBA00023288"/>
    </source>
</evidence>
<evidence type="ECO:0000256" key="8">
    <source>
        <dbReference type="SAM" id="Phobius"/>
    </source>
</evidence>
<evidence type="ECO:0000256" key="4">
    <source>
        <dbReference type="ARBA" id="ARBA00023237"/>
    </source>
</evidence>
<evidence type="ECO:0000313" key="9">
    <source>
        <dbReference type="EMBL" id="ARS51560.1"/>
    </source>
</evidence>
<keyword evidence="2 6" id="KW-0472">Membrane</keyword>
<feature type="transmembrane region" description="Helical" evidence="8">
    <location>
        <begin position="38"/>
        <end position="58"/>
    </location>
</feature>
<sequence>MNQRFHNVSRPRSAGNRDNPLRAVVAAHKEFKVKRRSFIAGLAGAGLVLVLAGCGFQLRGTGPGSTLTLGELALESADGPTSALTRQVTQELNSAGVTLNDQAPLRLNLGSEEFLERELTFGDAGTQERQLTLTVPWSLQRVSDGAYLASQESVVVSGTFYTSSDQLLTRDDAREALKDELHQEAARRLIDRLQTFQPNSRGMVQPSSTASSS</sequence>
<evidence type="ECO:0000256" key="7">
    <source>
        <dbReference type="SAM" id="MobiDB-lite"/>
    </source>
</evidence>
<evidence type="ECO:0000256" key="2">
    <source>
        <dbReference type="ARBA" id="ARBA00023136"/>
    </source>
</evidence>
<reference evidence="9 10" key="1">
    <citation type="journal article" date="2017" name="Int. J. Syst. Evol. Microbiol.">
        <title>Kushneria konosiri sp. nov., isolated from the Korean salt-fermented seafood Daemi-jeot.</title>
        <authorList>
            <person name="Yun J.H."/>
            <person name="Park S.K."/>
            <person name="Lee J.Y."/>
            <person name="Jung M.J."/>
            <person name="Bae J.W."/>
        </authorList>
    </citation>
    <scope>NUCLEOTIDE SEQUENCE [LARGE SCALE GENOMIC DNA]</scope>
    <source>
        <strain evidence="9 10">X49</strain>
    </source>
</reference>
<dbReference type="GO" id="GO:0001530">
    <property type="term" value="F:lipopolysaccharide binding"/>
    <property type="evidence" value="ECO:0007669"/>
    <property type="project" value="TreeGrafter"/>
</dbReference>
<keyword evidence="4 6" id="KW-0998">Cell outer membrane</keyword>
<evidence type="ECO:0000256" key="3">
    <source>
        <dbReference type="ARBA" id="ARBA00023139"/>
    </source>
</evidence>
<gene>
    <name evidence="6" type="primary">lptE</name>
    <name evidence="9" type="ORF">B9G99_00465</name>
</gene>
<keyword evidence="8" id="KW-0812">Transmembrane</keyword>
<dbReference type="InterPro" id="IPR007485">
    <property type="entry name" value="LPS_assembly_LptE"/>
</dbReference>
<dbReference type="Proteomes" id="UP000250025">
    <property type="component" value="Chromosome"/>
</dbReference>
<organism evidence="9 10">
    <name type="scientific">Kushneria konosiri</name>
    <dbReference type="NCBI Taxonomy" id="698828"/>
    <lineage>
        <taxon>Bacteria</taxon>
        <taxon>Pseudomonadati</taxon>
        <taxon>Pseudomonadota</taxon>
        <taxon>Gammaproteobacteria</taxon>
        <taxon>Oceanospirillales</taxon>
        <taxon>Halomonadaceae</taxon>
        <taxon>Kushneria</taxon>
    </lineage>
</organism>
<dbReference type="HAMAP" id="MF_01186">
    <property type="entry name" value="LPS_assembly_LptE"/>
    <property type="match status" value="1"/>
</dbReference>
<evidence type="ECO:0000313" key="10">
    <source>
        <dbReference type="Proteomes" id="UP000250025"/>
    </source>
</evidence>
<comment type="function">
    <text evidence="6">Together with LptD, is involved in the assembly of lipopolysaccharide (LPS) at the surface of the outer membrane. Required for the proper assembly of LptD. Binds LPS and may serve as the LPS recognition site at the outer membrane.</text>
</comment>
<comment type="subunit">
    <text evidence="6">Component of the lipopolysaccharide transport and assembly complex. Interacts with LptD.</text>
</comment>
<dbReference type="GO" id="GO:0009279">
    <property type="term" value="C:cell outer membrane"/>
    <property type="evidence" value="ECO:0007669"/>
    <property type="project" value="UniProtKB-UniRule"/>
</dbReference>
<keyword evidence="8" id="KW-1133">Transmembrane helix</keyword>
<dbReference type="PANTHER" id="PTHR38098:SF1">
    <property type="entry name" value="LPS-ASSEMBLY LIPOPROTEIN LPTE"/>
    <property type="match status" value="1"/>
</dbReference>